<evidence type="ECO:0000313" key="1">
    <source>
        <dbReference type="EMBL" id="KAK2144999.1"/>
    </source>
</evidence>
<sequence>RTHTSFVVNSTFYIGYINYCRDIEITQPPDCMKFKIPRNGSK</sequence>
<evidence type="ECO:0000313" key="2">
    <source>
        <dbReference type="Proteomes" id="UP001208570"/>
    </source>
</evidence>
<dbReference type="EMBL" id="JAODUP010000713">
    <property type="protein sequence ID" value="KAK2144999.1"/>
    <property type="molecule type" value="Genomic_DNA"/>
</dbReference>
<gene>
    <name evidence="1" type="ORF">LSH36_713g01106</name>
</gene>
<dbReference type="AlphaFoldDB" id="A0AAD9MVY4"/>
<accession>A0AAD9MVY4</accession>
<dbReference type="Proteomes" id="UP001208570">
    <property type="component" value="Unassembled WGS sequence"/>
</dbReference>
<feature type="non-terminal residue" evidence="1">
    <location>
        <position position="1"/>
    </location>
</feature>
<protein>
    <submittedName>
        <fullName evidence="1">Uncharacterized protein</fullName>
    </submittedName>
</protein>
<proteinExistence type="predicted"/>
<organism evidence="1 2">
    <name type="scientific">Paralvinella palmiformis</name>
    <dbReference type="NCBI Taxonomy" id="53620"/>
    <lineage>
        <taxon>Eukaryota</taxon>
        <taxon>Metazoa</taxon>
        <taxon>Spiralia</taxon>
        <taxon>Lophotrochozoa</taxon>
        <taxon>Annelida</taxon>
        <taxon>Polychaeta</taxon>
        <taxon>Sedentaria</taxon>
        <taxon>Canalipalpata</taxon>
        <taxon>Terebellida</taxon>
        <taxon>Terebelliformia</taxon>
        <taxon>Alvinellidae</taxon>
        <taxon>Paralvinella</taxon>
    </lineage>
</organism>
<keyword evidence="2" id="KW-1185">Reference proteome</keyword>
<comment type="caution">
    <text evidence="1">The sequence shown here is derived from an EMBL/GenBank/DDBJ whole genome shotgun (WGS) entry which is preliminary data.</text>
</comment>
<reference evidence="1" key="1">
    <citation type="journal article" date="2023" name="Mol. Biol. Evol.">
        <title>Third-Generation Sequencing Reveals the Adaptive Role of the Epigenome in Three Deep-Sea Polychaetes.</title>
        <authorList>
            <person name="Perez M."/>
            <person name="Aroh O."/>
            <person name="Sun Y."/>
            <person name="Lan Y."/>
            <person name="Juniper S.K."/>
            <person name="Young C.R."/>
            <person name="Angers B."/>
            <person name="Qian P.Y."/>
        </authorList>
    </citation>
    <scope>NUCLEOTIDE SEQUENCE</scope>
    <source>
        <strain evidence="1">P08H-3</strain>
    </source>
</reference>
<name>A0AAD9MVY4_9ANNE</name>